<dbReference type="Proteomes" id="UP001732700">
    <property type="component" value="Chromosome 5A"/>
</dbReference>
<reference evidence="1" key="2">
    <citation type="submission" date="2025-09" db="UniProtKB">
        <authorList>
            <consortium name="EnsemblPlants"/>
        </authorList>
    </citation>
    <scope>IDENTIFICATION</scope>
</reference>
<proteinExistence type="predicted"/>
<keyword evidence="2" id="KW-1185">Reference proteome</keyword>
<protein>
    <submittedName>
        <fullName evidence="1">Uncharacterized protein</fullName>
    </submittedName>
</protein>
<evidence type="ECO:0000313" key="1">
    <source>
        <dbReference type="EnsemblPlants" id="AVESA.00010b.r2.5AG0796800.1.CDS.1"/>
    </source>
</evidence>
<accession>A0ACD5XI23</accession>
<sequence>MPLPTSVLLEREVYFEYDSDSGGIERIPTAIVVPPSPQDIKDAILAYLQTQIPDAHFENPPELSSLRILRPTHSIPWLCGDVTDALIASADKNLVALYAGPYRPGTNLKGAYLIYDTSSNSLSAIPQPPNDDGERLYVGLGAVVACLDLEEEGGAYLLGELTKVRGSKHSQAALSTWAPSTKQWALKVASFPPELCPPNHVFEADMCFSYRGASSVLCWVDLFKGMLVCDLRQALQPPDAQLEFRFVPLPKECPTHDRGVSCEEPLDAVMYRSIACVGDSIRLVTMDGYCERPADELRLTIWTLSPDLHDWSKGIEYPVSDIWASESHVSLGLPKILPSFPVLSMDGDDVVYLLFTDATMSVDRRLDYKGQHLLRVDMRHNKVSHHPQSGDQIWSQLFATDCSAYTSYRA</sequence>
<reference evidence="1" key="1">
    <citation type="submission" date="2021-05" db="EMBL/GenBank/DDBJ databases">
        <authorList>
            <person name="Scholz U."/>
            <person name="Mascher M."/>
            <person name="Fiebig A."/>
        </authorList>
    </citation>
    <scope>NUCLEOTIDE SEQUENCE [LARGE SCALE GENOMIC DNA]</scope>
</reference>
<dbReference type="EnsemblPlants" id="AVESA.00010b.r2.5AG0796800.1">
    <property type="protein sequence ID" value="AVESA.00010b.r2.5AG0796800.1.CDS.1"/>
    <property type="gene ID" value="AVESA.00010b.r2.5AG0796800"/>
</dbReference>
<evidence type="ECO:0000313" key="2">
    <source>
        <dbReference type="Proteomes" id="UP001732700"/>
    </source>
</evidence>
<name>A0ACD5XI23_AVESA</name>
<organism evidence="1 2">
    <name type="scientific">Avena sativa</name>
    <name type="common">Oat</name>
    <dbReference type="NCBI Taxonomy" id="4498"/>
    <lineage>
        <taxon>Eukaryota</taxon>
        <taxon>Viridiplantae</taxon>
        <taxon>Streptophyta</taxon>
        <taxon>Embryophyta</taxon>
        <taxon>Tracheophyta</taxon>
        <taxon>Spermatophyta</taxon>
        <taxon>Magnoliopsida</taxon>
        <taxon>Liliopsida</taxon>
        <taxon>Poales</taxon>
        <taxon>Poaceae</taxon>
        <taxon>BOP clade</taxon>
        <taxon>Pooideae</taxon>
        <taxon>Poodae</taxon>
        <taxon>Poeae</taxon>
        <taxon>Poeae Chloroplast Group 1 (Aveneae type)</taxon>
        <taxon>Aveninae</taxon>
        <taxon>Avena</taxon>
    </lineage>
</organism>